<evidence type="ECO:0000313" key="2">
    <source>
        <dbReference type="Proteomes" id="UP001597181"/>
    </source>
</evidence>
<name>A0ABW3TMQ4_9MICO</name>
<sequence>MEIRTLESKRVREAARVLAEAFTDEPLITQMVPLGTLHRQRKIADYFVWNMRHTGLRTVDVAVDPHHETIVGVALWRPPGHVSRWLPGLPAKPGVLRGVGLRGLRVLEAHTAAVADLHPDEPHWHLIGVGTSRRHSPGTPATPVPEVEAALIAHRLREIDGTGCLASLEARTPEHVERYVDFGFAPHCTLDGAAVGTAMMWRAPAARLAA</sequence>
<dbReference type="EMBL" id="JBHTLY010000002">
    <property type="protein sequence ID" value="MFD1201748.1"/>
    <property type="molecule type" value="Genomic_DNA"/>
</dbReference>
<dbReference type="RefSeq" id="WP_343957634.1">
    <property type="nucleotide sequence ID" value="NZ_BAAAKZ010000002.1"/>
</dbReference>
<evidence type="ECO:0008006" key="3">
    <source>
        <dbReference type="Google" id="ProtNLM"/>
    </source>
</evidence>
<proteinExistence type="predicted"/>
<dbReference type="Proteomes" id="UP001597181">
    <property type="component" value="Unassembled WGS sequence"/>
</dbReference>
<dbReference type="Gene3D" id="3.40.630.30">
    <property type="match status" value="1"/>
</dbReference>
<evidence type="ECO:0000313" key="1">
    <source>
        <dbReference type="EMBL" id="MFD1201748.1"/>
    </source>
</evidence>
<accession>A0ABW3TMQ4</accession>
<reference evidence="2" key="1">
    <citation type="journal article" date="2019" name="Int. J. Syst. Evol. Microbiol.">
        <title>The Global Catalogue of Microorganisms (GCM) 10K type strain sequencing project: providing services to taxonomists for standard genome sequencing and annotation.</title>
        <authorList>
            <consortium name="The Broad Institute Genomics Platform"/>
            <consortium name="The Broad Institute Genome Sequencing Center for Infectious Disease"/>
            <person name="Wu L."/>
            <person name="Ma J."/>
        </authorList>
    </citation>
    <scope>NUCLEOTIDE SEQUENCE [LARGE SCALE GENOMIC DNA]</scope>
    <source>
        <strain evidence="2">CCUG 50213</strain>
    </source>
</reference>
<keyword evidence="2" id="KW-1185">Reference proteome</keyword>
<organism evidence="1 2">
    <name type="scientific">Leucobacter albus</name>
    <dbReference type="NCBI Taxonomy" id="272210"/>
    <lineage>
        <taxon>Bacteria</taxon>
        <taxon>Bacillati</taxon>
        <taxon>Actinomycetota</taxon>
        <taxon>Actinomycetes</taxon>
        <taxon>Micrococcales</taxon>
        <taxon>Microbacteriaceae</taxon>
        <taxon>Leucobacter</taxon>
    </lineage>
</organism>
<protein>
    <recommendedName>
        <fullName evidence="3">Acetyltransferase (GNAT) family protein</fullName>
    </recommendedName>
</protein>
<gene>
    <name evidence="1" type="ORF">ACFQ3U_07575</name>
</gene>
<comment type="caution">
    <text evidence="1">The sequence shown here is derived from an EMBL/GenBank/DDBJ whole genome shotgun (WGS) entry which is preliminary data.</text>
</comment>